<accession>A0ABZ0CPM8</accession>
<dbReference type="EMBL" id="CP136336">
    <property type="protein sequence ID" value="WOB06471.1"/>
    <property type="molecule type" value="Genomic_DNA"/>
</dbReference>
<proteinExistence type="predicted"/>
<sequence length="174" mass="17742">MKISEIASAALKAMFNNRTCTKATLAINAGGAATVRTTGATIYLIDGVYYTKAALAAQSIAVTHRFNGDAVTTADPAYVQPQNSTVIYVLALNAAGTVAVVQGSYAGQAITFSTDLSKVFTGAGGVPNLPAGYVPFGAIKVVTGATTFTPGTTLLDAANVTATYFDLAHLPESL</sequence>
<dbReference type="RefSeq" id="WP_316698926.1">
    <property type="nucleotide sequence ID" value="NZ_CP136336.1"/>
</dbReference>
<organism evidence="1 2">
    <name type="scientific">Piscinibacter gummiphilus</name>
    <dbReference type="NCBI Taxonomy" id="946333"/>
    <lineage>
        <taxon>Bacteria</taxon>
        <taxon>Pseudomonadati</taxon>
        <taxon>Pseudomonadota</taxon>
        <taxon>Betaproteobacteria</taxon>
        <taxon>Burkholderiales</taxon>
        <taxon>Sphaerotilaceae</taxon>
        <taxon>Piscinibacter</taxon>
    </lineage>
</organism>
<evidence type="ECO:0000313" key="2">
    <source>
        <dbReference type="Proteomes" id="UP001303946"/>
    </source>
</evidence>
<gene>
    <name evidence="1" type="ORF">RXV79_16235</name>
</gene>
<reference evidence="1 2" key="1">
    <citation type="submission" date="2023-10" db="EMBL/GenBank/DDBJ databases">
        <title>Bacteria for the degradation of biodegradable plastic PBAT(Polybutylene adipate terephthalate).</title>
        <authorList>
            <person name="Weon H.-Y."/>
            <person name="Yeon J."/>
        </authorList>
    </citation>
    <scope>NUCLEOTIDE SEQUENCE [LARGE SCALE GENOMIC DNA]</scope>
    <source>
        <strain evidence="1 2">SBD 7-3</strain>
    </source>
</reference>
<name>A0ABZ0CPM8_9BURK</name>
<protein>
    <submittedName>
        <fullName evidence="1">Uncharacterized protein</fullName>
    </submittedName>
</protein>
<evidence type="ECO:0000313" key="1">
    <source>
        <dbReference type="EMBL" id="WOB06471.1"/>
    </source>
</evidence>
<dbReference type="Proteomes" id="UP001303946">
    <property type="component" value="Chromosome"/>
</dbReference>
<keyword evidence="2" id="KW-1185">Reference proteome</keyword>